<dbReference type="EMBL" id="JAMTCK010000019">
    <property type="protein sequence ID" value="MCP2169641.1"/>
    <property type="molecule type" value="Genomic_DNA"/>
</dbReference>
<dbReference type="GO" id="GO:0005886">
    <property type="term" value="C:plasma membrane"/>
    <property type="evidence" value="ECO:0007669"/>
    <property type="project" value="UniProtKB-SubCell"/>
</dbReference>
<evidence type="ECO:0000313" key="8">
    <source>
        <dbReference type="Proteomes" id="UP001206128"/>
    </source>
</evidence>
<dbReference type="PANTHER" id="PTHR30086:SF20">
    <property type="entry name" value="ARGININE EXPORTER PROTEIN ARGO-RELATED"/>
    <property type="match status" value="1"/>
</dbReference>
<dbReference type="InterPro" id="IPR001123">
    <property type="entry name" value="LeuE-type"/>
</dbReference>
<evidence type="ECO:0000256" key="6">
    <source>
        <dbReference type="SAM" id="Phobius"/>
    </source>
</evidence>
<dbReference type="Pfam" id="PF01810">
    <property type="entry name" value="LysE"/>
    <property type="match status" value="1"/>
</dbReference>
<feature type="transmembrane region" description="Helical" evidence="6">
    <location>
        <begin position="6"/>
        <end position="30"/>
    </location>
</feature>
<evidence type="ECO:0000256" key="3">
    <source>
        <dbReference type="ARBA" id="ARBA00022692"/>
    </source>
</evidence>
<gene>
    <name evidence="7" type="ORF">LX83_006527</name>
</gene>
<evidence type="ECO:0000313" key="7">
    <source>
        <dbReference type="EMBL" id="MCP2169641.1"/>
    </source>
</evidence>
<keyword evidence="2" id="KW-1003">Cell membrane</keyword>
<evidence type="ECO:0000256" key="1">
    <source>
        <dbReference type="ARBA" id="ARBA00004651"/>
    </source>
</evidence>
<keyword evidence="3 6" id="KW-0812">Transmembrane</keyword>
<keyword evidence="4 6" id="KW-1133">Transmembrane helix</keyword>
<evidence type="ECO:0000256" key="4">
    <source>
        <dbReference type="ARBA" id="ARBA00022989"/>
    </source>
</evidence>
<dbReference type="PROSITE" id="PS51257">
    <property type="entry name" value="PROKAR_LIPOPROTEIN"/>
    <property type="match status" value="1"/>
</dbReference>
<protein>
    <submittedName>
        <fullName evidence="7">Threonine/homoserine/homoserine lactone efflux protein</fullName>
    </submittedName>
</protein>
<keyword evidence="5 6" id="KW-0472">Membrane</keyword>
<feature type="transmembrane region" description="Helical" evidence="6">
    <location>
        <begin position="72"/>
        <end position="90"/>
    </location>
</feature>
<dbReference type="PIRSF" id="PIRSF006324">
    <property type="entry name" value="LeuE"/>
    <property type="match status" value="1"/>
</dbReference>
<organism evidence="7 8">
    <name type="scientific">Goodfellowiella coeruleoviolacea</name>
    <dbReference type="NCBI Taxonomy" id="334858"/>
    <lineage>
        <taxon>Bacteria</taxon>
        <taxon>Bacillati</taxon>
        <taxon>Actinomycetota</taxon>
        <taxon>Actinomycetes</taxon>
        <taxon>Pseudonocardiales</taxon>
        <taxon>Pseudonocardiaceae</taxon>
        <taxon>Goodfellowiella</taxon>
    </lineage>
</organism>
<dbReference type="Proteomes" id="UP001206128">
    <property type="component" value="Unassembled WGS sequence"/>
</dbReference>
<dbReference type="RefSeq" id="WP_253778665.1">
    <property type="nucleotide sequence ID" value="NZ_JAMTCK010000019.1"/>
</dbReference>
<dbReference type="AlphaFoldDB" id="A0AAE3KIV2"/>
<dbReference type="GO" id="GO:0015171">
    <property type="term" value="F:amino acid transmembrane transporter activity"/>
    <property type="evidence" value="ECO:0007669"/>
    <property type="project" value="TreeGrafter"/>
</dbReference>
<sequence length="206" mass="21738">MRLDLAQLPAFLLACVVVVLTPGVDAFLLLRTSLRAGTRAGLRTLAGIYAASAIQVGLVVSGLGVLLARQPVLLTALRWVGAGYLAYLAVDIVRGLARSRAGHGQPDDRPVRADRPLRRGFLTNITNPKMLLFSLAFLPQFIGTGTPVAQLTLLGLTFLVLAACWELLIVLAAGRMAGRLGRPAVRTTLDAVCAAAFATMSVVLVV</sequence>
<name>A0AAE3KIV2_9PSEU</name>
<evidence type="ECO:0000256" key="2">
    <source>
        <dbReference type="ARBA" id="ARBA00022475"/>
    </source>
</evidence>
<reference evidence="7" key="1">
    <citation type="submission" date="2022-06" db="EMBL/GenBank/DDBJ databases">
        <title>Genomic Encyclopedia of Archaeal and Bacterial Type Strains, Phase II (KMG-II): from individual species to whole genera.</title>
        <authorList>
            <person name="Goeker M."/>
        </authorList>
    </citation>
    <scope>NUCLEOTIDE SEQUENCE</scope>
    <source>
        <strain evidence="7">DSM 43935</strain>
    </source>
</reference>
<accession>A0AAE3KIV2</accession>
<dbReference type="PANTHER" id="PTHR30086">
    <property type="entry name" value="ARGININE EXPORTER PROTEIN ARGO"/>
    <property type="match status" value="1"/>
</dbReference>
<feature type="transmembrane region" description="Helical" evidence="6">
    <location>
        <begin position="148"/>
        <end position="172"/>
    </location>
</feature>
<proteinExistence type="predicted"/>
<keyword evidence="8" id="KW-1185">Reference proteome</keyword>
<feature type="transmembrane region" description="Helical" evidence="6">
    <location>
        <begin position="121"/>
        <end position="142"/>
    </location>
</feature>
<comment type="subcellular location">
    <subcellularLocation>
        <location evidence="1">Cell membrane</location>
        <topology evidence="1">Multi-pass membrane protein</topology>
    </subcellularLocation>
</comment>
<comment type="caution">
    <text evidence="7">The sequence shown here is derived from an EMBL/GenBank/DDBJ whole genome shotgun (WGS) entry which is preliminary data.</text>
</comment>
<evidence type="ECO:0000256" key="5">
    <source>
        <dbReference type="ARBA" id="ARBA00023136"/>
    </source>
</evidence>
<feature type="transmembrane region" description="Helical" evidence="6">
    <location>
        <begin position="42"/>
        <end position="66"/>
    </location>
</feature>